<dbReference type="SUPFAM" id="SSF52540">
    <property type="entry name" value="P-loop containing nucleoside triphosphate hydrolases"/>
    <property type="match status" value="1"/>
</dbReference>
<sequence>FCFFGPPHQDEGNRTNDIIRVKGVTKRYPKKKLPAVDDLTFGVRPGECFGLLGVNGAGKTTTFNMLTNSIKPDKGEIWINGCNLETDAHRAHAQLGYCPQFDALHPHLTGYETLQFYARIRGFPENNIKPVVDGLIDRMSLRPHADKKVSAYSGGNRRKLSTAVAILSNPRVLLLDEPTSGMDPGAKRYLWDVLKSLLRDNCSIVLTSHSMEECEALCNRVGIMVAGQFHCFGTVPRLKERFGEGYIVEVDVRAPAERVTESLRSVLGEENIHLTEAVGQRLTFQTSMQVSLAVLFRQLVTVRNAGEVNTFAVRQASLDSVFINFIRRETETRTTVLEDLTKDDDLQQDDWYYNSDEVTLKDDEDQWIEL</sequence>
<dbReference type="AlphaFoldDB" id="A0A183TPQ6"/>
<keyword evidence="7" id="KW-1185">Reference proteome</keyword>
<keyword evidence="2" id="KW-0677">Repeat</keyword>
<feature type="domain" description="ABC transporter" evidence="5">
    <location>
        <begin position="19"/>
        <end position="251"/>
    </location>
</feature>
<dbReference type="InterPro" id="IPR026082">
    <property type="entry name" value="ABCA"/>
</dbReference>
<dbReference type="SMART" id="SM00382">
    <property type="entry name" value="AAA"/>
    <property type="match status" value="1"/>
</dbReference>
<protein>
    <submittedName>
        <fullName evidence="8">ABC transporter domain-containing protein</fullName>
    </submittedName>
</protein>
<dbReference type="InterPro" id="IPR003439">
    <property type="entry name" value="ABC_transporter-like_ATP-bd"/>
</dbReference>
<dbReference type="Gene3D" id="3.40.50.300">
    <property type="entry name" value="P-loop containing nucleotide triphosphate hydrolases"/>
    <property type="match status" value="1"/>
</dbReference>
<dbReference type="PROSITE" id="PS50893">
    <property type="entry name" value="ABC_TRANSPORTER_2"/>
    <property type="match status" value="1"/>
</dbReference>
<gene>
    <name evidence="6" type="ORF">SSLN_LOCUS18454</name>
</gene>
<keyword evidence="1" id="KW-0813">Transport</keyword>
<dbReference type="FunFam" id="3.40.50.300:FF:002470">
    <property type="entry name" value="ABC transporter, putative"/>
    <property type="match status" value="1"/>
</dbReference>
<dbReference type="PANTHER" id="PTHR19229:SF36">
    <property type="entry name" value="ATP-BINDING CASSETTE SUB-FAMILY A MEMBER 2"/>
    <property type="match status" value="1"/>
</dbReference>
<dbReference type="Pfam" id="PF00005">
    <property type="entry name" value="ABC_tran"/>
    <property type="match status" value="1"/>
</dbReference>
<dbReference type="InterPro" id="IPR003593">
    <property type="entry name" value="AAA+_ATPase"/>
</dbReference>
<evidence type="ECO:0000313" key="7">
    <source>
        <dbReference type="Proteomes" id="UP000275846"/>
    </source>
</evidence>
<dbReference type="InterPro" id="IPR027417">
    <property type="entry name" value="P-loop_NTPase"/>
</dbReference>
<dbReference type="GO" id="GO:0016020">
    <property type="term" value="C:membrane"/>
    <property type="evidence" value="ECO:0007669"/>
    <property type="project" value="InterPro"/>
</dbReference>
<evidence type="ECO:0000259" key="5">
    <source>
        <dbReference type="PROSITE" id="PS50893"/>
    </source>
</evidence>
<dbReference type="GO" id="GO:0005319">
    <property type="term" value="F:lipid transporter activity"/>
    <property type="evidence" value="ECO:0007669"/>
    <property type="project" value="TreeGrafter"/>
</dbReference>
<evidence type="ECO:0000313" key="6">
    <source>
        <dbReference type="EMBL" id="VDM04840.1"/>
    </source>
</evidence>
<dbReference type="STRING" id="70667.A0A183TPQ6"/>
<dbReference type="Proteomes" id="UP000275846">
    <property type="component" value="Unassembled WGS sequence"/>
</dbReference>
<keyword evidence="3" id="KW-0547">Nucleotide-binding</keyword>
<accession>A0A183TPQ6</accession>
<dbReference type="GO" id="GO:0140359">
    <property type="term" value="F:ABC-type transporter activity"/>
    <property type="evidence" value="ECO:0007669"/>
    <property type="project" value="InterPro"/>
</dbReference>
<evidence type="ECO:0000256" key="1">
    <source>
        <dbReference type="ARBA" id="ARBA00022448"/>
    </source>
</evidence>
<reference evidence="6 7" key="2">
    <citation type="submission" date="2018-11" db="EMBL/GenBank/DDBJ databases">
        <authorList>
            <consortium name="Pathogen Informatics"/>
        </authorList>
    </citation>
    <scope>NUCLEOTIDE SEQUENCE [LARGE SCALE GENOMIC DNA]</scope>
    <source>
        <strain evidence="6 7">NST_G2</strain>
    </source>
</reference>
<evidence type="ECO:0000256" key="2">
    <source>
        <dbReference type="ARBA" id="ARBA00022737"/>
    </source>
</evidence>
<name>A0A183TPQ6_SCHSO</name>
<dbReference type="GO" id="GO:0016887">
    <property type="term" value="F:ATP hydrolysis activity"/>
    <property type="evidence" value="ECO:0007669"/>
    <property type="project" value="InterPro"/>
</dbReference>
<dbReference type="CDD" id="cd03263">
    <property type="entry name" value="ABC_subfamily_A"/>
    <property type="match status" value="1"/>
</dbReference>
<evidence type="ECO:0000256" key="3">
    <source>
        <dbReference type="ARBA" id="ARBA00022741"/>
    </source>
</evidence>
<evidence type="ECO:0000313" key="8">
    <source>
        <dbReference type="WBParaSite" id="SSLN_0001915101-mRNA-1"/>
    </source>
</evidence>
<evidence type="ECO:0000256" key="4">
    <source>
        <dbReference type="ARBA" id="ARBA00022840"/>
    </source>
</evidence>
<reference evidence="8" key="1">
    <citation type="submission" date="2016-06" db="UniProtKB">
        <authorList>
            <consortium name="WormBaseParasite"/>
        </authorList>
    </citation>
    <scope>IDENTIFICATION</scope>
</reference>
<dbReference type="OrthoDB" id="6512918at2759"/>
<dbReference type="WBParaSite" id="SSLN_0001915101-mRNA-1">
    <property type="protein sequence ID" value="SSLN_0001915101-mRNA-1"/>
    <property type="gene ID" value="SSLN_0001915101"/>
</dbReference>
<dbReference type="PANTHER" id="PTHR19229">
    <property type="entry name" value="ATP-BINDING CASSETTE TRANSPORTER SUBFAMILY A ABCA"/>
    <property type="match status" value="1"/>
</dbReference>
<dbReference type="GO" id="GO:0005524">
    <property type="term" value="F:ATP binding"/>
    <property type="evidence" value="ECO:0007669"/>
    <property type="project" value="UniProtKB-KW"/>
</dbReference>
<proteinExistence type="predicted"/>
<keyword evidence="4" id="KW-0067">ATP-binding</keyword>
<dbReference type="EMBL" id="UYSU01044474">
    <property type="protein sequence ID" value="VDM04840.1"/>
    <property type="molecule type" value="Genomic_DNA"/>
</dbReference>
<organism evidence="8">
    <name type="scientific">Schistocephalus solidus</name>
    <name type="common">Tapeworm</name>
    <dbReference type="NCBI Taxonomy" id="70667"/>
    <lineage>
        <taxon>Eukaryota</taxon>
        <taxon>Metazoa</taxon>
        <taxon>Spiralia</taxon>
        <taxon>Lophotrochozoa</taxon>
        <taxon>Platyhelminthes</taxon>
        <taxon>Cestoda</taxon>
        <taxon>Eucestoda</taxon>
        <taxon>Diphyllobothriidea</taxon>
        <taxon>Diphyllobothriidae</taxon>
        <taxon>Schistocephalus</taxon>
    </lineage>
</organism>